<organism evidence="1 2">
    <name type="scientific">Pseudoalteromonas luteoviolacea</name>
    <dbReference type="NCBI Taxonomy" id="43657"/>
    <lineage>
        <taxon>Bacteria</taxon>
        <taxon>Pseudomonadati</taxon>
        <taxon>Pseudomonadota</taxon>
        <taxon>Gammaproteobacteria</taxon>
        <taxon>Alteromonadales</taxon>
        <taxon>Pseudoalteromonadaceae</taxon>
        <taxon>Pseudoalteromonas</taxon>
    </lineage>
</organism>
<proteinExistence type="predicted"/>
<gene>
    <name evidence="1" type="ORF">JF50_23785</name>
</gene>
<accession>A0A0C1QI82</accession>
<reference evidence="1 2" key="1">
    <citation type="submission" date="2014-12" db="EMBL/GenBank/DDBJ databases">
        <title>Draft Genome Sequence of Pseudoalteromonas luteoviolacea HI1.</title>
        <authorList>
            <person name="Asahina A.Y."/>
            <person name="Hadfield M.G."/>
        </authorList>
    </citation>
    <scope>NUCLEOTIDE SEQUENCE [LARGE SCALE GENOMIC DNA]</scope>
    <source>
        <strain evidence="1 2">HI1</strain>
    </source>
</reference>
<evidence type="ECO:0000313" key="1">
    <source>
        <dbReference type="EMBL" id="KID54877.1"/>
    </source>
</evidence>
<name>A0A0C1QI82_9GAMM</name>
<dbReference type="AlphaFoldDB" id="A0A0C1QI82"/>
<comment type="caution">
    <text evidence="1">The sequence shown here is derived from an EMBL/GenBank/DDBJ whole genome shotgun (WGS) entry which is preliminary data.</text>
</comment>
<dbReference type="Proteomes" id="UP000031327">
    <property type="component" value="Unassembled WGS sequence"/>
</dbReference>
<sequence>MEIFIALFILLLLILPAVIYITYVQLSTRNKVRLADSIIYMIKHDEPVKIEMEILEGLKLSPKEKSYLLSVYKAPIKSTQVN</sequence>
<protein>
    <submittedName>
        <fullName evidence="1">Uncharacterized protein</fullName>
    </submittedName>
</protein>
<dbReference type="EMBL" id="JWIC01000010">
    <property type="protein sequence ID" value="KID54877.1"/>
    <property type="molecule type" value="Genomic_DNA"/>
</dbReference>
<evidence type="ECO:0000313" key="2">
    <source>
        <dbReference type="Proteomes" id="UP000031327"/>
    </source>
</evidence>